<dbReference type="Proteomes" id="UP000054217">
    <property type="component" value="Unassembled WGS sequence"/>
</dbReference>
<feature type="region of interest" description="Disordered" evidence="1">
    <location>
        <begin position="106"/>
        <end position="140"/>
    </location>
</feature>
<evidence type="ECO:0000256" key="1">
    <source>
        <dbReference type="SAM" id="MobiDB-lite"/>
    </source>
</evidence>
<proteinExistence type="predicted"/>
<name>A0A0C3P056_PISTI</name>
<reference evidence="2 3" key="1">
    <citation type="submission" date="2014-04" db="EMBL/GenBank/DDBJ databases">
        <authorList>
            <consortium name="DOE Joint Genome Institute"/>
            <person name="Kuo A."/>
            <person name="Kohler A."/>
            <person name="Costa M.D."/>
            <person name="Nagy L.G."/>
            <person name="Floudas D."/>
            <person name="Copeland A."/>
            <person name="Barry K.W."/>
            <person name="Cichocki N."/>
            <person name="Veneault-Fourrey C."/>
            <person name="LaButti K."/>
            <person name="Lindquist E.A."/>
            <person name="Lipzen A."/>
            <person name="Lundell T."/>
            <person name="Morin E."/>
            <person name="Murat C."/>
            <person name="Sun H."/>
            <person name="Tunlid A."/>
            <person name="Henrissat B."/>
            <person name="Grigoriev I.V."/>
            <person name="Hibbett D.S."/>
            <person name="Martin F."/>
            <person name="Nordberg H.P."/>
            <person name="Cantor M.N."/>
            <person name="Hua S.X."/>
        </authorList>
    </citation>
    <scope>NUCLEOTIDE SEQUENCE [LARGE SCALE GENOMIC DNA]</scope>
    <source>
        <strain evidence="2 3">Marx 270</strain>
    </source>
</reference>
<gene>
    <name evidence="2" type="ORF">M404DRAFT_24713</name>
</gene>
<protein>
    <submittedName>
        <fullName evidence="2">Uncharacterized protein</fullName>
    </submittedName>
</protein>
<dbReference type="HOGENOM" id="CLU_120116_0_0_1"/>
<organism evidence="2 3">
    <name type="scientific">Pisolithus tinctorius Marx 270</name>
    <dbReference type="NCBI Taxonomy" id="870435"/>
    <lineage>
        <taxon>Eukaryota</taxon>
        <taxon>Fungi</taxon>
        <taxon>Dikarya</taxon>
        <taxon>Basidiomycota</taxon>
        <taxon>Agaricomycotina</taxon>
        <taxon>Agaricomycetes</taxon>
        <taxon>Agaricomycetidae</taxon>
        <taxon>Boletales</taxon>
        <taxon>Sclerodermatineae</taxon>
        <taxon>Pisolithaceae</taxon>
        <taxon>Pisolithus</taxon>
    </lineage>
</organism>
<dbReference type="EMBL" id="KN831963">
    <property type="protein sequence ID" value="KIO06500.1"/>
    <property type="molecule type" value="Genomic_DNA"/>
</dbReference>
<keyword evidence="3" id="KW-1185">Reference proteome</keyword>
<sequence length="140" mass="15648">MLTKWSHVTALRVVAARTQVILHTDDSRVIDRLRKNAAITGYEEWGEWHTVWKLPRLRAMAMAARTTKAATRAIATTMTTLLSTDKRPYEVGGAVQWERCAMSADTELDGSERDGGPCNRNLRVNDGLRTSDSDSITDND</sequence>
<accession>A0A0C3P056</accession>
<dbReference type="OrthoDB" id="10581528at2759"/>
<reference evidence="3" key="2">
    <citation type="submission" date="2015-01" db="EMBL/GenBank/DDBJ databases">
        <title>Evolutionary Origins and Diversification of the Mycorrhizal Mutualists.</title>
        <authorList>
            <consortium name="DOE Joint Genome Institute"/>
            <consortium name="Mycorrhizal Genomics Consortium"/>
            <person name="Kohler A."/>
            <person name="Kuo A."/>
            <person name="Nagy L.G."/>
            <person name="Floudas D."/>
            <person name="Copeland A."/>
            <person name="Barry K.W."/>
            <person name="Cichocki N."/>
            <person name="Veneault-Fourrey C."/>
            <person name="LaButti K."/>
            <person name="Lindquist E.A."/>
            <person name="Lipzen A."/>
            <person name="Lundell T."/>
            <person name="Morin E."/>
            <person name="Murat C."/>
            <person name="Riley R."/>
            <person name="Ohm R."/>
            <person name="Sun H."/>
            <person name="Tunlid A."/>
            <person name="Henrissat B."/>
            <person name="Grigoriev I.V."/>
            <person name="Hibbett D.S."/>
            <person name="Martin F."/>
        </authorList>
    </citation>
    <scope>NUCLEOTIDE SEQUENCE [LARGE SCALE GENOMIC DNA]</scope>
    <source>
        <strain evidence="3">Marx 270</strain>
    </source>
</reference>
<evidence type="ECO:0000313" key="3">
    <source>
        <dbReference type="Proteomes" id="UP000054217"/>
    </source>
</evidence>
<dbReference type="AlphaFoldDB" id="A0A0C3P056"/>
<evidence type="ECO:0000313" key="2">
    <source>
        <dbReference type="EMBL" id="KIO06500.1"/>
    </source>
</evidence>
<dbReference type="InParanoid" id="A0A0C3P056"/>